<comment type="caution">
    <text evidence="2">The sequence shown here is derived from an EMBL/GenBank/DDBJ whole genome shotgun (WGS) entry which is preliminary data.</text>
</comment>
<proteinExistence type="predicted"/>
<evidence type="ECO:0000256" key="1">
    <source>
        <dbReference type="SAM" id="MobiDB-lite"/>
    </source>
</evidence>
<evidence type="ECO:0000313" key="3">
    <source>
        <dbReference type="Proteomes" id="UP001408356"/>
    </source>
</evidence>
<feature type="compositionally biased region" description="Low complexity" evidence="1">
    <location>
        <begin position="83"/>
        <end position="101"/>
    </location>
</feature>
<name>A0ABR2UKW9_9PEZI</name>
<protein>
    <submittedName>
        <fullName evidence="2">Uncharacterized protein</fullName>
    </submittedName>
</protein>
<gene>
    <name evidence="2" type="ORF">SUNI508_02111</name>
</gene>
<reference evidence="2 3" key="1">
    <citation type="journal article" date="2024" name="J. Plant Pathol.">
        <title>Sequence and assembly of the genome of Seiridium unicorne, isolate CBS 538.82, causal agent of cypress canker disease.</title>
        <authorList>
            <person name="Scali E."/>
            <person name="Rocca G.D."/>
            <person name="Danti R."/>
            <person name="Garbelotto M."/>
            <person name="Barberini S."/>
            <person name="Baroncelli R."/>
            <person name="Emiliani G."/>
        </authorList>
    </citation>
    <scope>NUCLEOTIDE SEQUENCE [LARGE SCALE GENOMIC DNA]</scope>
    <source>
        <strain evidence="2 3">BM-138-508</strain>
    </source>
</reference>
<accession>A0ABR2UKW9</accession>
<evidence type="ECO:0000313" key="2">
    <source>
        <dbReference type="EMBL" id="KAK9415263.1"/>
    </source>
</evidence>
<keyword evidence="3" id="KW-1185">Reference proteome</keyword>
<dbReference type="Proteomes" id="UP001408356">
    <property type="component" value="Unassembled WGS sequence"/>
</dbReference>
<feature type="region of interest" description="Disordered" evidence="1">
    <location>
        <begin position="82"/>
        <end position="108"/>
    </location>
</feature>
<sequence>MADLTKIPLFMVILEHITIFKPDFLEQGFPSGEDLAGHLEDHANRDISKRPPRGLQLSVIFLRLSLSRSWATEHQAVFTGSFRRPSGRASAPSPSPLGRLLTTQAGKQRNRGVFDTQHHYRSSDRLAQALTCGPITCRNGTALYFDPPPISNSAIDKMYRAM</sequence>
<dbReference type="EMBL" id="JARVKF010000418">
    <property type="protein sequence ID" value="KAK9415263.1"/>
    <property type="molecule type" value="Genomic_DNA"/>
</dbReference>
<organism evidence="2 3">
    <name type="scientific">Seiridium unicorne</name>
    <dbReference type="NCBI Taxonomy" id="138068"/>
    <lineage>
        <taxon>Eukaryota</taxon>
        <taxon>Fungi</taxon>
        <taxon>Dikarya</taxon>
        <taxon>Ascomycota</taxon>
        <taxon>Pezizomycotina</taxon>
        <taxon>Sordariomycetes</taxon>
        <taxon>Xylariomycetidae</taxon>
        <taxon>Amphisphaeriales</taxon>
        <taxon>Sporocadaceae</taxon>
        <taxon>Seiridium</taxon>
    </lineage>
</organism>